<reference evidence="1" key="1">
    <citation type="submission" date="2014-11" db="EMBL/GenBank/DDBJ databases">
        <authorList>
            <person name="Amaro Gonzalez C."/>
        </authorList>
    </citation>
    <scope>NUCLEOTIDE SEQUENCE</scope>
</reference>
<name>A0A0E9T947_ANGAN</name>
<reference evidence="1" key="2">
    <citation type="journal article" date="2015" name="Fish Shellfish Immunol.">
        <title>Early steps in the European eel (Anguilla anguilla)-Vibrio vulnificus interaction in the gills: Role of the RtxA13 toxin.</title>
        <authorList>
            <person name="Callol A."/>
            <person name="Pajuelo D."/>
            <person name="Ebbesson L."/>
            <person name="Teles M."/>
            <person name="MacKenzie S."/>
            <person name="Amaro C."/>
        </authorList>
    </citation>
    <scope>NUCLEOTIDE SEQUENCE</scope>
</reference>
<accession>A0A0E9T947</accession>
<dbReference type="EMBL" id="GBXM01059197">
    <property type="protein sequence ID" value="JAH49380.1"/>
    <property type="molecule type" value="Transcribed_RNA"/>
</dbReference>
<sequence length="43" mass="4917">MDGWMNEGMGAHRDVFVGYSHRPLLTQLREQTIFCAQFVCCAP</sequence>
<organism evidence="1">
    <name type="scientific">Anguilla anguilla</name>
    <name type="common">European freshwater eel</name>
    <name type="synonym">Muraena anguilla</name>
    <dbReference type="NCBI Taxonomy" id="7936"/>
    <lineage>
        <taxon>Eukaryota</taxon>
        <taxon>Metazoa</taxon>
        <taxon>Chordata</taxon>
        <taxon>Craniata</taxon>
        <taxon>Vertebrata</taxon>
        <taxon>Euteleostomi</taxon>
        <taxon>Actinopterygii</taxon>
        <taxon>Neopterygii</taxon>
        <taxon>Teleostei</taxon>
        <taxon>Anguilliformes</taxon>
        <taxon>Anguillidae</taxon>
        <taxon>Anguilla</taxon>
    </lineage>
</organism>
<proteinExistence type="predicted"/>
<protein>
    <submittedName>
        <fullName evidence="1">Uncharacterized protein</fullName>
    </submittedName>
</protein>
<dbReference type="AlphaFoldDB" id="A0A0E9T947"/>
<dbReference type="EMBL" id="GBXM01108366">
    <property type="protein sequence ID" value="JAH00211.1"/>
    <property type="molecule type" value="Transcribed_RNA"/>
</dbReference>
<evidence type="ECO:0000313" key="1">
    <source>
        <dbReference type="EMBL" id="JAH49380.1"/>
    </source>
</evidence>